<dbReference type="VEuPathDB" id="MicrosporidiaDB:AEWR_040770"/>
<name>M1KJ29_ENCCN</name>
<dbReference type="VEuPathDB" id="MicrosporidiaDB:AEWD_040780"/>
<dbReference type="VEuPathDB" id="MicrosporidiaDB:M970_040770"/>
<keyword evidence="2" id="KW-0061">Asparagine biosynthesis</keyword>
<reference evidence="5" key="1">
    <citation type="journal article" date="2013" name="Eukaryot. Cell">
        <title>Extremely Reduced Levels of Heterozygosity in the Vertebrate Pathogen Encephalitozoon cuniculi.</title>
        <authorList>
            <person name="Selman M."/>
            <person name="Sak B."/>
            <person name="Kvac M."/>
            <person name="Farinelli L."/>
            <person name="Weiss L.M."/>
            <person name="Corradi N."/>
        </authorList>
    </citation>
    <scope>NUCLEOTIDE SEQUENCE</scope>
</reference>
<dbReference type="SUPFAM" id="SSF56235">
    <property type="entry name" value="N-terminal nucleophile aminohydrolases (Ntn hydrolases)"/>
    <property type="match status" value="1"/>
</dbReference>
<dbReference type="InterPro" id="IPR001962">
    <property type="entry name" value="Asn_synthase"/>
</dbReference>
<keyword evidence="1" id="KW-0028">Amino-acid biosynthesis</keyword>
<dbReference type="AlphaFoldDB" id="M1KJ29"/>
<evidence type="ECO:0000313" key="5">
    <source>
        <dbReference type="EMBL" id="AGE95226.1"/>
    </source>
</evidence>
<dbReference type="InterPro" id="IPR051857">
    <property type="entry name" value="Asn_synthetase_domain"/>
</dbReference>
<organism evidence="5">
    <name type="scientific">Encephalitozoon cuniculi</name>
    <name type="common">Microsporidian parasite</name>
    <dbReference type="NCBI Taxonomy" id="6035"/>
    <lineage>
        <taxon>Eukaryota</taxon>
        <taxon>Fungi</taxon>
        <taxon>Fungi incertae sedis</taxon>
        <taxon>Microsporidia</taxon>
        <taxon>Unikaryonidae</taxon>
        <taxon>Encephalitozoon</taxon>
    </lineage>
</organism>
<dbReference type="Gene3D" id="3.60.20.10">
    <property type="entry name" value="Glutamine Phosphoribosylpyrophosphate, subunit 1, domain 1"/>
    <property type="match status" value="1"/>
</dbReference>
<dbReference type="GO" id="GO:0004066">
    <property type="term" value="F:asparagine synthase (glutamine-hydrolyzing) activity"/>
    <property type="evidence" value="ECO:0007669"/>
    <property type="project" value="InterPro"/>
</dbReference>
<feature type="domain" description="Asparagine synthetase" evidence="4">
    <location>
        <begin position="232"/>
        <end position="380"/>
    </location>
</feature>
<proteinExistence type="predicted"/>
<dbReference type="EMBL" id="KC513606">
    <property type="protein sequence ID" value="AGE95226.1"/>
    <property type="molecule type" value="Genomic_DNA"/>
</dbReference>
<dbReference type="CDD" id="cd01991">
    <property type="entry name" value="Asn_synthase_B_C"/>
    <property type="match status" value="1"/>
</dbReference>
<protein>
    <submittedName>
        <fullName evidence="5">Asparagine synthetase</fullName>
    </submittedName>
</protein>
<dbReference type="Gene3D" id="3.40.50.620">
    <property type="entry name" value="HUPs"/>
    <property type="match status" value="1"/>
</dbReference>
<gene>
    <name evidence="5" type="ORF">ECU04_0840</name>
</gene>
<evidence type="ECO:0000256" key="1">
    <source>
        <dbReference type="ARBA" id="ARBA00022605"/>
    </source>
</evidence>
<dbReference type="SUPFAM" id="SSF52402">
    <property type="entry name" value="Adenine nucleotide alpha hydrolases-like"/>
    <property type="match status" value="1"/>
</dbReference>
<dbReference type="PANTHER" id="PTHR45937">
    <property type="entry name" value="ASPARAGINE SYNTHETASE DOMAIN-CONTAINING PROTEIN 1"/>
    <property type="match status" value="1"/>
</dbReference>
<evidence type="ECO:0000256" key="3">
    <source>
        <dbReference type="ARBA" id="ARBA00022962"/>
    </source>
</evidence>
<sequence>MCGIFLSEDKDLASEEMALLIGNRGGDHSSKVCTDGVVAISSVLSIRGSVGQPVLGAGYLFLYNGEIYNGDPSDTLFIKHTVDRLLQECSGLGESEGDIVDRIYEEINRHENEMAVVLMLGDRVYFFKDDIGRRSLGYGLDPFYVSSVGYTEEVNPMLIYSYNKATRRLDEWPKNSRIVKRYISLGGAILSRLCDAKYSKKYQYLRRHLVCGKVEGSRTEPNDVNAVISGFSRLFRRSVERRILEGNVCVFFSGGVDSMLVAVFLHYVASPQQKIYLINTSFGPSWDRDAGRRGFEELCSRFGKRSFVFVPNDVTIEEVRAAKEHIYRLIYPKSGPMDFNIGATLFFTARESRKYGRVAYLGSGADEMFGGYHKYKDSCFREDMMFDLFTISHHNLCRDDRVISDSQVECRFPFLDSELVEYSLEIGSSVIMMNGERKFVIREVLRRNGLGSASTIPKKAMQYGSGMSKIEGKI</sequence>
<accession>M1KJ29</accession>
<dbReference type="Pfam" id="PF00733">
    <property type="entry name" value="Asn_synthase"/>
    <property type="match status" value="1"/>
</dbReference>
<dbReference type="PANTHER" id="PTHR45937:SF1">
    <property type="entry name" value="ASPARAGINE SYNTHETASE DOMAIN-CONTAINING PROTEIN 1"/>
    <property type="match status" value="1"/>
</dbReference>
<dbReference type="VEuPathDB" id="MicrosporidiaDB:AEWQ_040770"/>
<keyword evidence="3" id="KW-0315">Glutamine amidotransferase</keyword>
<dbReference type="InterPro" id="IPR014729">
    <property type="entry name" value="Rossmann-like_a/b/a_fold"/>
</dbReference>
<evidence type="ECO:0000259" key="4">
    <source>
        <dbReference type="Pfam" id="PF00733"/>
    </source>
</evidence>
<dbReference type="InterPro" id="IPR029055">
    <property type="entry name" value="Ntn_hydrolases_N"/>
</dbReference>
<dbReference type="VEuPathDB" id="MicrosporidiaDB:ECU04_0840"/>
<dbReference type="GO" id="GO:0006529">
    <property type="term" value="P:asparagine biosynthetic process"/>
    <property type="evidence" value="ECO:0007669"/>
    <property type="project" value="UniProtKB-KW"/>
</dbReference>
<evidence type="ECO:0000256" key="2">
    <source>
        <dbReference type="ARBA" id="ARBA00022888"/>
    </source>
</evidence>